<dbReference type="InterPro" id="IPR014710">
    <property type="entry name" value="RmlC-like_jellyroll"/>
</dbReference>
<reference evidence="1 2" key="1">
    <citation type="submission" date="2020-11" db="EMBL/GenBank/DDBJ databases">
        <title>Kefir isolates.</title>
        <authorList>
            <person name="Marcisauskas S."/>
            <person name="Kim Y."/>
            <person name="Blasche S."/>
        </authorList>
    </citation>
    <scope>NUCLEOTIDE SEQUENCE [LARGE SCALE GENOMIC DNA]</scope>
    <source>
        <strain evidence="1 2">KR</strain>
    </source>
</reference>
<gene>
    <name evidence="1" type="ORF">C6P46_001411</name>
</gene>
<evidence type="ECO:0000313" key="2">
    <source>
        <dbReference type="Proteomes" id="UP000777482"/>
    </source>
</evidence>
<protein>
    <recommendedName>
        <fullName evidence="3">(S)-ureidoglycine aminohydrolase cupin domain-containing protein</fullName>
    </recommendedName>
</protein>
<dbReference type="Proteomes" id="UP000777482">
    <property type="component" value="Unassembled WGS sequence"/>
</dbReference>
<accession>A0A9P6VTU2</accession>
<dbReference type="EMBL" id="PUHQ01000139">
    <property type="protein sequence ID" value="KAG0654767.1"/>
    <property type="molecule type" value="Genomic_DNA"/>
</dbReference>
<dbReference type="AlphaFoldDB" id="A0A9P6VTU2"/>
<sequence length="210" mass="22949">MRIGEEEAVDPKKAEIDQGGQNQWQFLILITLWRFLDSGARPPQLLPDYGRSLYTGFCCSEPRVAKSGAIMAREKAWSEARTLRSAMSTPKVTVHRSVLAQTLIPGLPGGSLVDFGAFQHVEGAAVVGVFRNHGTEPAFEIPSYPEDEFKYIIDGVLAVQQDGKRVTGVAGDIVHIPKGSKFTVLPTIFTAVYFSARSVAFPQQSAQARL</sequence>
<keyword evidence="2" id="KW-1185">Reference proteome</keyword>
<evidence type="ECO:0000313" key="1">
    <source>
        <dbReference type="EMBL" id="KAG0654767.1"/>
    </source>
</evidence>
<dbReference type="InterPro" id="IPR011051">
    <property type="entry name" value="RmlC_Cupin_sf"/>
</dbReference>
<dbReference type="Gene3D" id="2.60.120.10">
    <property type="entry name" value="Jelly Rolls"/>
    <property type="match status" value="1"/>
</dbReference>
<name>A0A9P6VTU2_RHOMI</name>
<dbReference type="OrthoDB" id="4985585at2759"/>
<dbReference type="SUPFAM" id="SSF51182">
    <property type="entry name" value="RmlC-like cupins"/>
    <property type="match status" value="1"/>
</dbReference>
<evidence type="ECO:0008006" key="3">
    <source>
        <dbReference type="Google" id="ProtNLM"/>
    </source>
</evidence>
<dbReference type="InterPro" id="IPR010424">
    <property type="entry name" value="EutQ"/>
</dbReference>
<organism evidence="1 2">
    <name type="scientific">Rhodotorula mucilaginosa</name>
    <name type="common">Yeast</name>
    <name type="synonym">Rhodotorula rubra</name>
    <dbReference type="NCBI Taxonomy" id="5537"/>
    <lineage>
        <taxon>Eukaryota</taxon>
        <taxon>Fungi</taxon>
        <taxon>Dikarya</taxon>
        <taxon>Basidiomycota</taxon>
        <taxon>Pucciniomycotina</taxon>
        <taxon>Microbotryomycetes</taxon>
        <taxon>Sporidiobolales</taxon>
        <taxon>Sporidiobolaceae</taxon>
        <taxon>Rhodotorula</taxon>
    </lineage>
</organism>
<proteinExistence type="predicted"/>
<comment type="caution">
    <text evidence="1">The sequence shown here is derived from an EMBL/GenBank/DDBJ whole genome shotgun (WGS) entry which is preliminary data.</text>
</comment>
<dbReference type="Pfam" id="PF06249">
    <property type="entry name" value="EutQ"/>
    <property type="match status" value="1"/>
</dbReference>